<sequence length="164" mass="17603">MFRVSQRSDDQSLLQFSTRDPIEWVDSEQFGLGIASGSLRREWTWLAFVDDDPRATPVARAVWWGPAGSVHPVELRCLIVAAGVPYPELWGAALIRSAHRAFRASGALFDPVVVIGAGGGWQQDAAAREAVAWRREAAAQAGTTAALRTPADVPASTPAVLAAR</sequence>
<dbReference type="Proteomes" id="UP000256541">
    <property type="component" value="Unassembled WGS sequence"/>
</dbReference>
<organism evidence="1 2">
    <name type="scientific">Subtercola boreus</name>
    <dbReference type="NCBI Taxonomy" id="120213"/>
    <lineage>
        <taxon>Bacteria</taxon>
        <taxon>Bacillati</taxon>
        <taxon>Actinomycetota</taxon>
        <taxon>Actinomycetes</taxon>
        <taxon>Micrococcales</taxon>
        <taxon>Microbacteriaceae</taxon>
        <taxon>Subtercola</taxon>
    </lineage>
</organism>
<protein>
    <submittedName>
        <fullName evidence="1">Uncharacterized protein</fullName>
    </submittedName>
</protein>
<comment type="caution">
    <text evidence="1">The sequence shown here is derived from an EMBL/GenBank/DDBJ whole genome shotgun (WGS) entry which is preliminary data.</text>
</comment>
<name>A0A3E0VWN5_9MICO</name>
<dbReference type="AlphaFoldDB" id="A0A3E0VWN5"/>
<accession>A0A3E0VWN5</accession>
<evidence type="ECO:0000313" key="2">
    <source>
        <dbReference type="Proteomes" id="UP000256541"/>
    </source>
</evidence>
<gene>
    <name evidence="1" type="ORF">B7R22_11785</name>
</gene>
<evidence type="ECO:0000313" key="1">
    <source>
        <dbReference type="EMBL" id="RFA13768.1"/>
    </source>
</evidence>
<reference evidence="1 2" key="1">
    <citation type="submission" date="2017-04" db="EMBL/GenBank/DDBJ databases">
        <title>Comparative genome analysis of Subtercola boreus.</title>
        <authorList>
            <person name="Cho Y.-J."/>
            <person name="Cho A."/>
            <person name="Kim O.-S."/>
            <person name="Lee J.-I."/>
        </authorList>
    </citation>
    <scope>NUCLEOTIDE SEQUENCE [LARGE SCALE GENOMIC DNA]</scope>
    <source>
        <strain evidence="1 2">P27479</strain>
    </source>
</reference>
<dbReference type="RefSeq" id="WP_116411955.1">
    <property type="nucleotide sequence ID" value="NZ_NBXB01000033.1"/>
</dbReference>
<dbReference type="OrthoDB" id="7942268at2"/>
<proteinExistence type="predicted"/>
<dbReference type="EMBL" id="NBXB01000033">
    <property type="protein sequence ID" value="RFA13768.1"/>
    <property type="molecule type" value="Genomic_DNA"/>
</dbReference>